<keyword evidence="10" id="KW-1185">Reference proteome</keyword>
<evidence type="ECO:0000256" key="2">
    <source>
        <dbReference type="ARBA" id="ARBA00007441"/>
    </source>
</evidence>
<dbReference type="Gene3D" id="3.40.640.10">
    <property type="entry name" value="Type I PLP-dependent aspartate aminotransferase-like (Major domain)"/>
    <property type="match status" value="1"/>
</dbReference>
<dbReference type="InterPro" id="IPR004838">
    <property type="entry name" value="NHTrfase_class1_PyrdxlP-BS"/>
</dbReference>
<dbReference type="Pfam" id="PF00155">
    <property type="entry name" value="Aminotran_1_2"/>
    <property type="match status" value="1"/>
</dbReference>
<dbReference type="Proteomes" id="UP000184040">
    <property type="component" value="Unassembled WGS sequence"/>
</dbReference>
<dbReference type="InterPro" id="IPR015421">
    <property type="entry name" value="PyrdxlP-dep_Trfase_major"/>
</dbReference>
<dbReference type="GO" id="GO:0030170">
    <property type="term" value="F:pyridoxal phosphate binding"/>
    <property type="evidence" value="ECO:0007669"/>
    <property type="project" value="InterPro"/>
</dbReference>
<dbReference type="GO" id="GO:0006520">
    <property type="term" value="P:amino acid metabolic process"/>
    <property type="evidence" value="ECO:0007669"/>
    <property type="project" value="InterPro"/>
</dbReference>
<keyword evidence="3 7" id="KW-0032">Aminotransferase</keyword>
<keyword evidence="5" id="KW-0663">Pyridoxal phosphate</keyword>
<gene>
    <name evidence="9" type="ORF">SAMN04488012_101526</name>
</gene>
<dbReference type="STRING" id="313368.SAMN04488012_101526"/>
<evidence type="ECO:0000256" key="5">
    <source>
        <dbReference type="ARBA" id="ARBA00022898"/>
    </source>
</evidence>
<dbReference type="GO" id="GO:0004069">
    <property type="term" value="F:L-aspartate:2-oxoglutarate aminotransferase activity"/>
    <property type="evidence" value="ECO:0007669"/>
    <property type="project" value="UniProtKB-EC"/>
</dbReference>
<comment type="cofactor">
    <cofactor evidence="1 7">
        <name>pyridoxal 5'-phosphate</name>
        <dbReference type="ChEBI" id="CHEBI:597326"/>
    </cofactor>
</comment>
<organism evidence="9 10">
    <name type="scientific">Palleronia salina</name>
    <dbReference type="NCBI Taxonomy" id="313368"/>
    <lineage>
        <taxon>Bacteria</taxon>
        <taxon>Pseudomonadati</taxon>
        <taxon>Pseudomonadota</taxon>
        <taxon>Alphaproteobacteria</taxon>
        <taxon>Rhodobacterales</taxon>
        <taxon>Roseobacteraceae</taxon>
        <taxon>Palleronia</taxon>
    </lineage>
</organism>
<sequence>MRVSKRGAVDPFLVMDVMERARAREEAGHRVIHMEVGQPGTPAPEGARAALSAAMAAGPLGYTVGLGLPALRQRIARHYGETYDVDLDPGRVVVTAGASGAFILSFTALFEAGDKVALGLPGYPSYRQILRALSLDPLGIETRMEDRFQPVPDQIPAEAQGLIVASPGNPTGTMLDRAALGALSDACAARDVAFISDEIYHGIDYDMRPVSALELTDDVHVVNSFSKYFSMTGWRVGWMVVPEDHVRIIERLAQNLFICAPHASQVAALATFDCRDELDRNLSVYAANRKLMVDGLRAAGFTAFAPPDGAFYIYADVSDLTDDALALSAEILDKAGVAVTPGLDFDPGRGGRMLRFSYAGSTEDITEGLSRLKAWRHNR</sequence>
<keyword evidence="4 7" id="KW-0808">Transferase</keyword>
<dbReference type="InterPro" id="IPR015424">
    <property type="entry name" value="PyrdxlP-dep_Trfase"/>
</dbReference>
<dbReference type="PANTHER" id="PTHR46383">
    <property type="entry name" value="ASPARTATE AMINOTRANSFERASE"/>
    <property type="match status" value="1"/>
</dbReference>
<name>A0A1M6BKM0_9RHOB</name>
<reference evidence="9 10" key="1">
    <citation type="submission" date="2016-11" db="EMBL/GenBank/DDBJ databases">
        <authorList>
            <person name="Jaros S."/>
            <person name="Januszkiewicz K."/>
            <person name="Wedrychowicz H."/>
        </authorList>
    </citation>
    <scope>NUCLEOTIDE SEQUENCE [LARGE SCALE GENOMIC DNA]</scope>
    <source>
        <strain evidence="9 10">DSM 26892</strain>
    </source>
</reference>
<comment type="catalytic activity">
    <reaction evidence="6">
        <text>L-aspartate + 2-oxoglutarate = oxaloacetate + L-glutamate</text>
        <dbReference type="Rhea" id="RHEA:21824"/>
        <dbReference type="ChEBI" id="CHEBI:16452"/>
        <dbReference type="ChEBI" id="CHEBI:16810"/>
        <dbReference type="ChEBI" id="CHEBI:29985"/>
        <dbReference type="ChEBI" id="CHEBI:29991"/>
        <dbReference type="EC" id="2.6.1.1"/>
    </reaction>
</comment>
<dbReference type="PANTHER" id="PTHR46383:SF2">
    <property type="entry name" value="AMINOTRANSFERASE"/>
    <property type="match status" value="1"/>
</dbReference>
<evidence type="ECO:0000259" key="8">
    <source>
        <dbReference type="Pfam" id="PF00155"/>
    </source>
</evidence>
<dbReference type="AlphaFoldDB" id="A0A1M6BKM0"/>
<protein>
    <recommendedName>
        <fullName evidence="7">Aminotransferase</fullName>
        <ecNumber evidence="7">2.6.1.-</ecNumber>
    </recommendedName>
</protein>
<evidence type="ECO:0000313" key="9">
    <source>
        <dbReference type="EMBL" id="SHI49128.1"/>
    </source>
</evidence>
<dbReference type="SUPFAM" id="SSF53383">
    <property type="entry name" value="PLP-dependent transferases"/>
    <property type="match status" value="1"/>
</dbReference>
<dbReference type="PROSITE" id="PS00105">
    <property type="entry name" value="AA_TRANSFER_CLASS_1"/>
    <property type="match status" value="1"/>
</dbReference>
<dbReference type="RefSeq" id="WP_073126330.1">
    <property type="nucleotide sequence ID" value="NZ_FQZA01000001.1"/>
</dbReference>
<evidence type="ECO:0000313" key="10">
    <source>
        <dbReference type="Proteomes" id="UP000184040"/>
    </source>
</evidence>
<dbReference type="EC" id="2.6.1.-" evidence="7"/>
<feature type="domain" description="Aminotransferase class I/classII large" evidence="8">
    <location>
        <begin position="32"/>
        <end position="372"/>
    </location>
</feature>
<evidence type="ECO:0000256" key="4">
    <source>
        <dbReference type="ARBA" id="ARBA00022679"/>
    </source>
</evidence>
<dbReference type="EMBL" id="FQZA01000001">
    <property type="protein sequence ID" value="SHI49128.1"/>
    <property type="molecule type" value="Genomic_DNA"/>
</dbReference>
<dbReference type="InterPro" id="IPR004839">
    <property type="entry name" value="Aminotransferase_I/II_large"/>
</dbReference>
<accession>A0A1M6BKM0</accession>
<comment type="similarity">
    <text evidence="2 7">Belongs to the class-I pyridoxal-phosphate-dependent aminotransferase family.</text>
</comment>
<dbReference type="InterPro" id="IPR050596">
    <property type="entry name" value="AspAT/PAT-like"/>
</dbReference>
<evidence type="ECO:0000256" key="1">
    <source>
        <dbReference type="ARBA" id="ARBA00001933"/>
    </source>
</evidence>
<evidence type="ECO:0000256" key="6">
    <source>
        <dbReference type="ARBA" id="ARBA00049185"/>
    </source>
</evidence>
<evidence type="ECO:0000256" key="3">
    <source>
        <dbReference type="ARBA" id="ARBA00022576"/>
    </source>
</evidence>
<dbReference type="CDD" id="cd00609">
    <property type="entry name" value="AAT_like"/>
    <property type="match status" value="1"/>
</dbReference>
<evidence type="ECO:0000256" key="7">
    <source>
        <dbReference type="RuleBase" id="RU000481"/>
    </source>
</evidence>
<proteinExistence type="inferred from homology"/>